<sequence>MKQYTFNNIIKIMKAYNDLILCELDMIFMCAINKDIFNECSFGVFDQNIHNKNIEIFNITDKNYRAVTNEIMYFTKPYKDYVIYTIK</sequence>
<evidence type="ECO:0000313" key="2">
    <source>
        <dbReference type="Proteomes" id="UP000007175"/>
    </source>
</evidence>
<evidence type="ECO:0000313" key="1">
    <source>
        <dbReference type="EMBL" id="AEF56782.1"/>
    </source>
</evidence>
<organism evidence="1 2">
    <name type="scientific">Campylobacter virus IBB35</name>
    <dbReference type="NCBI Taxonomy" id="1006972"/>
    <lineage>
        <taxon>Viruses</taxon>
        <taxon>Duplodnaviria</taxon>
        <taxon>Heunggongvirae</taxon>
        <taxon>Uroviricota</taxon>
        <taxon>Caudoviricetes</taxon>
        <taxon>Connertonviridae</taxon>
        <taxon>Firehammervirus</taxon>
    </lineage>
</organism>
<reference evidence="1 2" key="1">
    <citation type="journal article" date="2012" name="Virol. J.">
        <title>The genome and proteome of a Campylobacter coli bacteriophage vB_CcoM-IBB_35 reveal unusual features.</title>
        <authorList>
            <person name="Carvalho C.M."/>
            <person name="Kropinski A.M."/>
            <person name="Lingohr E.J."/>
            <person name="Santos S.B."/>
            <person name="King J."/>
            <person name="Azeredo J."/>
        </authorList>
    </citation>
    <scope>NUCLEOTIDE SEQUENCE [LARGE SCALE GENOMIC DNA]</scope>
</reference>
<proteinExistence type="predicted"/>
<dbReference type="Proteomes" id="UP000007175">
    <property type="component" value="Genome Segment"/>
</dbReference>
<protein>
    <submittedName>
        <fullName evidence="1">Uncharacterized protein</fullName>
    </submittedName>
</protein>
<dbReference type="EMBL" id="HM246720">
    <property type="protein sequence ID" value="AEF56782.1"/>
    <property type="molecule type" value="Genomic_DNA"/>
</dbReference>
<accession>H6SU90</accession>
<name>H6SU90_9CAUD</name>